<sequence length="46" mass="5032">MREAKFTREAIEVTSIVVRGVVSSTGRMLVPSHHHNRTGRPAASDS</sequence>
<name>A0A1R4IR63_9MICO</name>
<dbReference type="EMBL" id="FUKO01000011">
    <property type="protein sequence ID" value="SJN21773.1"/>
    <property type="molecule type" value="Genomic_DNA"/>
</dbReference>
<proteinExistence type="predicted"/>
<dbReference type="Proteomes" id="UP000196320">
    <property type="component" value="Unassembled WGS sequence"/>
</dbReference>
<dbReference type="AlphaFoldDB" id="A0A1R4IR63"/>
<evidence type="ECO:0000313" key="1">
    <source>
        <dbReference type="EMBL" id="SJN21773.1"/>
    </source>
</evidence>
<gene>
    <name evidence="1" type="ORF">FM104_03305</name>
</gene>
<evidence type="ECO:0000313" key="2">
    <source>
        <dbReference type="Proteomes" id="UP000196320"/>
    </source>
</evidence>
<organism evidence="1 2">
    <name type="scientific">Microbacterium esteraromaticum</name>
    <dbReference type="NCBI Taxonomy" id="57043"/>
    <lineage>
        <taxon>Bacteria</taxon>
        <taxon>Bacillati</taxon>
        <taxon>Actinomycetota</taxon>
        <taxon>Actinomycetes</taxon>
        <taxon>Micrococcales</taxon>
        <taxon>Microbacteriaceae</taxon>
        <taxon>Microbacterium</taxon>
    </lineage>
</organism>
<keyword evidence="2" id="KW-1185">Reference proteome</keyword>
<protein>
    <submittedName>
        <fullName evidence="1">Uncharacterized protein</fullName>
    </submittedName>
</protein>
<reference evidence="1 2" key="1">
    <citation type="submission" date="2017-02" db="EMBL/GenBank/DDBJ databases">
        <authorList>
            <person name="Peterson S.W."/>
        </authorList>
    </citation>
    <scope>NUCLEOTIDE SEQUENCE [LARGE SCALE GENOMIC DNA]</scope>
    <source>
        <strain evidence="1 2">B Mb 05.01</strain>
    </source>
</reference>
<accession>A0A1R4IR63</accession>